<dbReference type="Pfam" id="PF14532">
    <property type="entry name" value="Sigma54_activ_2"/>
    <property type="match status" value="1"/>
</dbReference>
<dbReference type="Pfam" id="PF02954">
    <property type="entry name" value="HTH_8"/>
    <property type="match status" value="1"/>
</dbReference>
<keyword evidence="7" id="KW-1185">Reference proteome</keyword>
<dbReference type="GO" id="GO:0006355">
    <property type="term" value="P:regulation of DNA-templated transcription"/>
    <property type="evidence" value="ECO:0007669"/>
    <property type="project" value="InterPro"/>
</dbReference>
<keyword evidence="1" id="KW-0547">Nucleotide-binding</keyword>
<dbReference type="PRINTS" id="PR01590">
    <property type="entry name" value="HTHFIS"/>
</dbReference>
<dbReference type="RefSeq" id="WP_074932713.1">
    <property type="nucleotide sequence ID" value="NZ_FORI01000008.1"/>
</dbReference>
<evidence type="ECO:0000313" key="7">
    <source>
        <dbReference type="Proteomes" id="UP000182737"/>
    </source>
</evidence>
<feature type="domain" description="Sigma-54 factor interaction" evidence="5">
    <location>
        <begin position="8"/>
        <end position="219"/>
    </location>
</feature>
<protein>
    <submittedName>
        <fullName evidence="6">Regulatory protein, Fis family</fullName>
    </submittedName>
</protein>
<dbReference type="InterPro" id="IPR002197">
    <property type="entry name" value="HTH_Fis"/>
</dbReference>
<dbReference type="InterPro" id="IPR002078">
    <property type="entry name" value="Sigma_54_int"/>
</dbReference>
<dbReference type="CDD" id="cd00009">
    <property type="entry name" value="AAA"/>
    <property type="match status" value="1"/>
</dbReference>
<dbReference type="Gene3D" id="1.10.8.60">
    <property type="match status" value="1"/>
</dbReference>
<dbReference type="Gene3D" id="1.10.10.60">
    <property type="entry name" value="Homeodomain-like"/>
    <property type="match status" value="1"/>
</dbReference>
<reference evidence="7" key="1">
    <citation type="submission" date="2016-10" db="EMBL/GenBank/DDBJ databases">
        <authorList>
            <person name="Varghese N."/>
            <person name="Submissions S."/>
        </authorList>
    </citation>
    <scope>NUCLEOTIDE SEQUENCE [LARGE SCALE GENOMIC DNA]</scope>
    <source>
        <strain evidence="7">XBD1002</strain>
    </source>
</reference>
<dbReference type="SUPFAM" id="SSF46689">
    <property type="entry name" value="Homeodomain-like"/>
    <property type="match status" value="1"/>
</dbReference>
<dbReference type="Gene3D" id="3.40.50.300">
    <property type="entry name" value="P-loop containing nucleotide triphosphate hydrolases"/>
    <property type="match status" value="1"/>
</dbReference>
<dbReference type="InterPro" id="IPR027417">
    <property type="entry name" value="P-loop_NTPase"/>
</dbReference>
<dbReference type="SUPFAM" id="SSF52540">
    <property type="entry name" value="P-loop containing nucleoside triphosphate hydrolases"/>
    <property type="match status" value="1"/>
</dbReference>
<proteinExistence type="predicted"/>
<evidence type="ECO:0000259" key="5">
    <source>
        <dbReference type="PROSITE" id="PS50045"/>
    </source>
</evidence>
<dbReference type="PROSITE" id="PS50045">
    <property type="entry name" value="SIGMA54_INTERACT_4"/>
    <property type="match status" value="1"/>
</dbReference>
<evidence type="ECO:0000256" key="4">
    <source>
        <dbReference type="ARBA" id="ARBA00023163"/>
    </source>
</evidence>
<evidence type="ECO:0000256" key="3">
    <source>
        <dbReference type="ARBA" id="ARBA00023015"/>
    </source>
</evidence>
<dbReference type="InterPro" id="IPR058031">
    <property type="entry name" value="AAA_lid_NorR"/>
</dbReference>
<dbReference type="Pfam" id="PF25601">
    <property type="entry name" value="AAA_lid_14"/>
    <property type="match status" value="1"/>
</dbReference>
<dbReference type="Proteomes" id="UP000182737">
    <property type="component" value="Unassembled WGS sequence"/>
</dbReference>
<keyword evidence="4" id="KW-0804">Transcription</keyword>
<evidence type="ECO:0000256" key="2">
    <source>
        <dbReference type="ARBA" id="ARBA00022840"/>
    </source>
</evidence>
<gene>
    <name evidence="6" type="ORF">SAMN04487775_108104</name>
</gene>
<evidence type="ECO:0000256" key="1">
    <source>
        <dbReference type="ARBA" id="ARBA00022741"/>
    </source>
</evidence>
<accession>A0A1I3M860</accession>
<dbReference type="EMBL" id="FORI01000008">
    <property type="protein sequence ID" value="SFI93020.1"/>
    <property type="molecule type" value="Genomic_DNA"/>
</dbReference>
<keyword evidence="3" id="KW-0805">Transcription regulation</keyword>
<name>A0A1I3M860_9SPIR</name>
<dbReference type="OrthoDB" id="9803970at2"/>
<evidence type="ECO:0000313" key="6">
    <source>
        <dbReference type="EMBL" id="SFI93020.1"/>
    </source>
</evidence>
<dbReference type="GO" id="GO:0005524">
    <property type="term" value="F:ATP binding"/>
    <property type="evidence" value="ECO:0007669"/>
    <property type="project" value="UniProtKB-KW"/>
</dbReference>
<dbReference type="GO" id="GO:0043565">
    <property type="term" value="F:sequence-specific DNA binding"/>
    <property type="evidence" value="ECO:0007669"/>
    <property type="project" value="InterPro"/>
</dbReference>
<organism evidence="6 7">
    <name type="scientific">Treponema bryantii</name>
    <dbReference type="NCBI Taxonomy" id="163"/>
    <lineage>
        <taxon>Bacteria</taxon>
        <taxon>Pseudomonadati</taxon>
        <taxon>Spirochaetota</taxon>
        <taxon>Spirochaetia</taxon>
        <taxon>Spirochaetales</taxon>
        <taxon>Treponemataceae</taxon>
        <taxon>Treponema</taxon>
    </lineage>
</organism>
<keyword evidence="2" id="KW-0067">ATP-binding</keyword>
<dbReference type="InterPro" id="IPR009057">
    <property type="entry name" value="Homeodomain-like_sf"/>
</dbReference>
<sequence>MEKKVTPFAGQSSFAKEISTLVQTLSQNNASVLLVGEKGSGRRLIAQHIHSAAAKSFGAGYFFEINCRSFTEAQIIDSFKTVSQMISYGQRVTLFVYAVDVLSKPVQSAFLEMIKKQTEKNLNLKIICAAERPIEESVSSDAFISELYSRLSTVVLNVPPLRQRTEDIIPIAQAYLMRFSRKSGLGFTEFSEGAKAAMLSSFWQGNADELINAVQRAFIVGKPPVINESDLGFMLGTPAVGETVEAVGKDGGDKSLKTAVDAFKREYIIRILSENGWNQTKAAAVLGIQRTYVIRLMNELHIDRQ</sequence>
<dbReference type="PANTHER" id="PTHR32071">
    <property type="entry name" value="TRANSCRIPTIONAL REGULATORY PROTEIN"/>
    <property type="match status" value="1"/>
</dbReference>
<dbReference type="AlphaFoldDB" id="A0A1I3M860"/>